<reference evidence="1 3" key="1">
    <citation type="journal article" date="2016" name="Mol. Biol. Evol.">
        <title>Comparative Genomics of Early-Diverging Mushroom-Forming Fungi Provides Insights into the Origins of Lignocellulose Decay Capabilities.</title>
        <authorList>
            <person name="Nagy L.G."/>
            <person name="Riley R."/>
            <person name="Tritt A."/>
            <person name="Adam C."/>
            <person name="Daum C."/>
            <person name="Floudas D."/>
            <person name="Sun H."/>
            <person name="Yadav J.S."/>
            <person name="Pangilinan J."/>
            <person name="Larsson K.H."/>
            <person name="Matsuura K."/>
            <person name="Barry K."/>
            <person name="Labutti K."/>
            <person name="Kuo R."/>
            <person name="Ohm R.A."/>
            <person name="Bhattacharya S.S."/>
            <person name="Shirouzu T."/>
            <person name="Yoshinaga Y."/>
            <person name="Martin F.M."/>
            <person name="Grigoriev I.V."/>
            <person name="Hibbett D.S."/>
        </authorList>
    </citation>
    <scope>NUCLEOTIDE SEQUENCE [LARGE SCALE GENOMIC DNA]</scope>
    <source>
        <strain evidence="1 3">CBS 109695</strain>
    </source>
</reference>
<organism evidence="1 3">
    <name type="scientific">Athelia psychrophila</name>
    <dbReference type="NCBI Taxonomy" id="1759441"/>
    <lineage>
        <taxon>Eukaryota</taxon>
        <taxon>Fungi</taxon>
        <taxon>Dikarya</taxon>
        <taxon>Basidiomycota</taxon>
        <taxon>Agaricomycotina</taxon>
        <taxon>Agaricomycetes</taxon>
        <taxon>Agaricomycetidae</taxon>
        <taxon>Atheliales</taxon>
        <taxon>Atheliaceae</taxon>
        <taxon>Athelia</taxon>
    </lineage>
</organism>
<dbReference type="EMBL" id="KV417547">
    <property type="protein sequence ID" value="KZP21443.1"/>
    <property type="molecule type" value="Genomic_DNA"/>
</dbReference>
<evidence type="ECO:0000313" key="1">
    <source>
        <dbReference type="EMBL" id="KZP21438.1"/>
    </source>
</evidence>
<dbReference type="OrthoDB" id="3298451at2759"/>
<dbReference type="EMBL" id="KV417547">
    <property type="protein sequence ID" value="KZP21438.1"/>
    <property type="molecule type" value="Genomic_DNA"/>
</dbReference>
<gene>
    <name evidence="1" type="ORF">FIBSPDRAFT_891144</name>
    <name evidence="2" type="ORF">FIBSPDRAFT_891148</name>
</gene>
<sequence length="234" mass="26716">MDEPLDLNALSVVGLPLPTDATFVQRREYYYNTCRLPGRVDRWLRSNSRTPSIVFLREYLMLLSPISQHVTCTVTMECTATASGSLQLYVLYLTAHVGEFAAPHCLQRDSPRIVLERFTGNNLALNAPIWTRMKTPTAQFQQPIDTFMALYLHMSAWAENMGQGDLPSRMMRWVGSVMPVLSDRVSVQRRPPVTPTRARMIKNARALKQHQCRCKYGKDRVKGIRHIDYSSAIN</sequence>
<name>A0A166K1X7_9AGAM</name>
<accession>A0A166K1X7</accession>
<evidence type="ECO:0000313" key="3">
    <source>
        <dbReference type="Proteomes" id="UP000076532"/>
    </source>
</evidence>
<keyword evidence="3" id="KW-1185">Reference proteome</keyword>
<proteinExistence type="predicted"/>
<protein>
    <submittedName>
        <fullName evidence="1">Uncharacterized protein</fullName>
    </submittedName>
</protein>
<evidence type="ECO:0000313" key="2">
    <source>
        <dbReference type="EMBL" id="KZP21443.1"/>
    </source>
</evidence>
<dbReference type="AlphaFoldDB" id="A0A166K1X7"/>
<dbReference type="Proteomes" id="UP000076532">
    <property type="component" value="Unassembled WGS sequence"/>
</dbReference>